<dbReference type="InterPro" id="IPR031755">
    <property type="entry name" value="Inhibitor_I66"/>
</dbReference>
<name>A0A371DW99_9APHY</name>
<organism evidence="1 2">
    <name type="scientific">Lentinus brumalis</name>
    <dbReference type="NCBI Taxonomy" id="2498619"/>
    <lineage>
        <taxon>Eukaryota</taxon>
        <taxon>Fungi</taxon>
        <taxon>Dikarya</taxon>
        <taxon>Basidiomycota</taxon>
        <taxon>Agaricomycotina</taxon>
        <taxon>Agaricomycetes</taxon>
        <taxon>Polyporales</taxon>
        <taxon>Polyporaceae</taxon>
        <taxon>Lentinus</taxon>
    </lineage>
</organism>
<dbReference type="Pfam" id="PF16850">
    <property type="entry name" value="Inhibitor_I66"/>
    <property type="match status" value="1"/>
</dbReference>
<dbReference type="EMBL" id="KZ857380">
    <property type="protein sequence ID" value="RDX56748.1"/>
    <property type="molecule type" value="Genomic_DNA"/>
</dbReference>
<protein>
    <recommendedName>
        <fullName evidence="3">Ricin B lectin domain-containing protein</fullName>
    </recommendedName>
</protein>
<proteinExistence type="predicted"/>
<evidence type="ECO:0008006" key="3">
    <source>
        <dbReference type="Google" id="ProtNLM"/>
    </source>
</evidence>
<evidence type="ECO:0000313" key="1">
    <source>
        <dbReference type="EMBL" id="RDX56748.1"/>
    </source>
</evidence>
<dbReference type="OrthoDB" id="2744576at2759"/>
<dbReference type="Gene3D" id="2.80.10.50">
    <property type="match status" value="1"/>
</dbReference>
<dbReference type="CDD" id="cd23428">
    <property type="entry name" value="beta-trefoil_Ricin_SPI"/>
    <property type="match status" value="1"/>
</dbReference>
<reference evidence="1 2" key="1">
    <citation type="journal article" date="2018" name="Biotechnol. Biofuels">
        <title>Integrative visual omics of the white-rot fungus Polyporus brumalis exposes the biotechnological potential of its oxidative enzymes for delignifying raw plant biomass.</title>
        <authorList>
            <person name="Miyauchi S."/>
            <person name="Rancon A."/>
            <person name="Drula E."/>
            <person name="Hage H."/>
            <person name="Chaduli D."/>
            <person name="Favel A."/>
            <person name="Grisel S."/>
            <person name="Henrissat B."/>
            <person name="Herpoel-Gimbert I."/>
            <person name="Ruiz-Duenas F.J."/>
            <person name="Chevret D."/>
            <person name="Hainaut M."/>
            <person name="Lin J."/>
            <person name="Wang M."/>
            <person name="Pangilinan J."/>
            <person name="Lipzen A."/>
            <person name="Lesage-Meessen L."/>
            <person name="Navarro D."/>
            <person name="Riley R."/>
            <person name="Grigoriev I.V."/>
            <person name="Zhou S."/>
            <person name="Raouche S."/>
            <person name="Rosso M.N."/>
        </authorList>
    </citation>
    <scope>NUCLEOTIDE SEQUENCE [LARGE SCALE GENOMIC DNA]</scope>
    <source>
        <strain evidence="1 2">BRFM 1820</strain>
    </source>
</reference>
<dbReference type="GO" id="GO:0004867">
    <property type="term" value="F:serine-type endopeptidase inhibitor activity"/>
    <property type="evidence" value="ECO:0007669"/>
    <property type="project" value="InterPro"/>
</dbReference>
<dbReference type="STRING" id="139420.A0A371DW99"/>
<gene>
    <name evidence="1" type="ORF">OH76DRAFT_1477320</name>
</gene>
<dbReference type="Proteomes" id="UP000256964">
    <property type="component" value="Unassembled WGS sequence"/>
</dbReference>
<dbReference type="AlphaFoldDB" id="A0A371DW99"/>
<accession>A0A371DW99</accession>
<evidence type="ECO:0000313" key="2">
    <source>
        <dbReference type="Proteomes" id="UP000256964"/>
    </source>
</evidence>
<sequence length="147" mass="16630">MSLHGNYHIVTMDGNHAIGRNFVEDLSLLPKRVMTLPVQGPRMPTWEIHPISDGKYKIKTGGSYVGVLPNGYISAFLLEDMLQGEKWKIQPVSHHGENAYIILQEDGERGWSFKEGDYQQLSVDHVICTPSKPPHYMPNMIFKITPA</sequence>
<keyword evidence="2" id="KW-1185">Reference proteome</keyword>